<organism evidence="1 2">
    <name type="scientific">Puccinia striiformis f. sp. tritici</name>
    <dbReference type="NCBI Taxonomy" id="168172"/>
    <lineage>
        <taxon>Eukaryota</taxon>
        <taxon>Fungi</taxon>
        <taxon>Dikarya</taxon>
        <taxon>Basidiomycota</taxon>
        <taxon>Pucciniomycotina</taxon>
        <taxon>Pucciniomycetes</taxon>
        <taxon>Pucciniales</taxon>
        <taxon>Pucciniaceae</taxon>
        <taxon>Puccinia</taxon>
    </lineage>
</organism>
<comment type="caution">
    <text evidence="1">The sequence shown here is derived from an EMBL/GenBank/DDBJ whole genome shotgun (WGS) entry which is preliminary data.</text>
</comment>
<sequence length="1601" mass="180471">MIDLAQDSDEGNAKIAKHQRTNKKKDGFDSVLTYFGKPYHIAGDDLKDNPISFDCLHCHSTVQGAADTNCNLYSHRDGCCQKGRSAVGCPKQREAKLPPTIAEVLKTTAAKNPSKINTFFCVTQKFDNLTLNRVLTIWLIRNALAWARGKECEDEDEDNSWTKEAVATLCPCCKANELHELTVSISYAICKITGAAPWRQKFKVIAMEQGLDVLELIAGYGIQWNIKYESRARAYNARKVINQMLKEEYDKHASKNARSHRSKKAKSRHFKGILFDPSNWCMIKELNDKLEPFAVLTKEMEGDGSTGALVLPKYHILKHTLTNKKDCKTWIASQKQAKLKMTNNNTDTNPPIKPKSKIFNLFHSSSAKAENDELTVYLKGGEVFKLDAEDTNTALIWWKPTTGRFMSTEADAVDLQLPFPSIEESNGAEMAGSSNNDGFRQAMLKTALETTPQLLEENYSIWKDKMTALLELRGVLNTLEANEPDSTPLEAEINAELKLLFISKIDSATHSNIVTTDNRSSAKALWKAIKDRFASDESSNRARVFNEFLYVKFKEDWIESFVTNIKVAIKKLVDIGIELPQDILAYLILFKLPDSLQLLKRQIMHSDKALTVQFVCNHLTQFNNENRAEIKESSSSNQAALVSTRNQRSYRNNDNRGGQGGSGSSGGPKRCTTGYHNPKQDANHPSDECWHLHPDRAPEWWREAQAKWQASKNVNYYMSLITLWTDTDNPRSKIILDTGASAHIFNDAKFFDKLELGDRDVIRTGKKDATLPIKGIGRVIQQWGNSTVSLNECLYVLDIVINLVSSGSVIEKGCQIVANQKGFEVSKNGRHLFGGKIENHLFTVANPDAVGGSIKHTAHFTQSGTESLKLIHEKYGHASIQRIDHLIPSSVSKAEKDAFKCKSCILSKITKQPFKAESQSASKVFERIHLDIIGPITPESKIKTRFILTLVDNYSGYLAGFPLSKKDDTTNVLINLLETEKKRLGYLPSLICSDGGGEFVGNRLVSYLDKNHIRRLISEPYHPEHNGRAERANHTIVESMRATFQGSHIPKCYWHEVVKSCCLALNQIPQKGNPRSPWEIVHGRTIPSSFLRPLGSTAVVLNMNRIKGRKFDTKGQEGLLVGFNTSLLSYRLITQTGAVIDSKHVRFLKIPQLDFKLDDTDTFLPENPIDEPNSDQQIPNQDSEDSTLQDGNLTNQELLSREGNKQHQTNDDDDSSALDDQVLEIPTSKQPEKPLETSTRILRDRSTIRPPTRFGFHHYYEPNTFESAIRCPDEKFWKSAIESEITSIENHEVWDNHYQEPPNPLNTTWVFKIKDNCHGNPLKHKARLCVQGFDQIEGVNHEGTFAPTGKGSTLKMILLYSLHQNLTLTQFDVQGAFLHAPLTEEVYIKTPKGVNRDAPYLKLKKALYGLKQAPKNWYETLVSWLESIGFEESNCDPCLYLCNNNISRVFFHIPFRHHFSPQVSLIHLSVACTEVLVTTYMKYLPLKVQIPQYRDLRAFAMPQQAATQTPRLARLQTAAARTTSVPTRVPEPRLFVMDFKCQYKTVGRIIRELRHQFSLILGSVEAPRLPSSPQTKKQQPPGFVPRNNGSAVGSKASQVPH</sequence>
<dbReference type="EMBL" id="CM045870">
    <property type="protein sequence ID" value="KAI7953550.1"/>
    <property type="molecule type" value="Genomic_DNA"/>
</dbReference>
<reference evidence="2" key="2">
    <citation type="journal article" date="2018" name="Mol. Plant Microbe Interact.">
        <title>Genome sequence resources for the wheat stripe rust pathogen (Puccinia striiformis f. sp. tritici) and the barley stripe rust pathogen (Puccinia striiformis f. sp. hordei).</title>
        <authorList>
            <person name="Xia C."/>
            <person name="Wang M."/>
            <person name="Yin C."/>
            <person name="Cornejo O.E."/>
            <person name="Hulbert S.H."/>
            <person name="Chen X."/>
        </authorList>
    </citation>
    <scope>NUCLEOTIDE SEQUENCE [LARGE SCALE GENOMIC DNA]</scope>
    <source>
        <strain evidence="2">93-210</strain>
    </source>
</reference>
<accession>A0ACC0EGV6</accession>
<gene>
    <name evidence="1" type="ORF">MJO28_006097</name>
</gene>
<dbReference type="Proteomes" id="UP001060170">
    <property type="component" value="Chromosome 6"/>
</dbReference>
<keyword evidence="2" id="KW-1185">Reference proteome</keyword>
<reference evidence="1 2" key="3">
    <citation type="journal article" date="2022" name="Microbiol. Spectr.">
        <title>Folding features and dynamics of 3D genome architecture in plant fungal pathogens.</title>
        <authorList>
            <person name="Xia C."/>
        </authorList>
    </citation>
    <scope>NUCLEOTIDE SEQUENCE [LARGE SCALE GENOMIC DNA]</scope>
    <source>
        <strain evidence="1 2">93-210</strain>
    </source>
</reference>
<evidence type="ECO:0000313" key="1">
    <source>
        <dbReference type="EMBL" id="KAI7953550.1"/>
    </source>
</evidence>
<reference evidence="2" key="1">
    <citation type="journal article" date="2018" name="BMC Genomics">
        <title>Genomic insights into host adaptation between the wheat stripe rust pathogen (Puccinia striiformis f. sp. tritici) and the barley stripe rust pathogen (Puccinia striiformis f. sp. hordei).</title>
        <authorList>
            <person name="Xia C."/>
            <person name="Wang M."/>
            <person name="Yin C."/>
            <person name="Cornejo O.E."/>
            <person name="Hulbert S.H."/>
            <person name="Chen X."/>
        </authorList>
    </citation>
    <scope>NUCLEOTIDE SEQUENCE [LARGE SCALE GENOMIC DNA]</scope>
    <source>
        <strain evidence="2">93-210</strain>
    </source>
</reference>
<protein>
    <submittedName>
        <fullName evidence="1">Uncharacterized protein</fullName>
    </submittedName>
</protein>
<evidence type="ECO:0000313" key="2">
    <source>
        <dbReference type="Proteomes" id="UP001060170"/>
    </source>
</evidence>
<proteinExistence type="predicted"/>
<name>A0ACC0EGV6_9BASI</name>